<protein>
    <submittedName>
        <fullName evidence="1">Uncharacterized protein</fullName>
    </submittedName>
</protein>
<proteinExistence type="predicted"/>
<comment type="caution">
    <text evidence="1">The sequence shown here is derived from an EMBL/GenBank/DDBJ whole genome shotgun (WGS) entry which is preliminary data.</text>
</comment>
<organism evidence="1 2">
    <name type="scientific">Mucilaginibacter gynuensis</name>
    <dbReference type="NCBI Taxonomy" id="1302236"/>
    <lineage>
        <taxon>Bacteria</taxon>
        <taxon>Pseudomonadati</taxon>
        <taxon>Bacteroidota</taxon>
        <taxon>Sphingobacteriia</taxon>
        <taxon>Sphingobacteriales</taxon>
        <taxon>Sphingobacteriaceae</taxon>
        <taxon>Mucilaginibacter</taxon>
    </lineage>
</organism>
<gene>
    <name evidence="1" type="ORF">GCM10023149_42730</name>
</gene>
<dbReference type="InterPro" id="IPR046230">
    <property type="entry name" value="DUF6263"/>
</dbReference>
<dbReference type="Pfam" id="PF19777">
    <property type="entry name" value="DUF6263"/>
    <property type="match status" value="1"/>
</dbReference>
<evidence type="ECO:0000313" key="1">
    <source>
        <dbReference type="EMBL" id="GAA4335024.1"/>
    </source>
</evidence>
<dbReference type="EMBL" id="BAABFT010000015">
    <property type="protein sequence ID" value="GAA4335024.1"/>
    <property type="molecule type" value="Genomic_DNA"/>
</dbReference>
<evidence type="ECO:0000313" key="2">
    <source>
        <dbReference type="Proteomes" id="UP001500582"/>
    </source>
</evidence>
<reference evidence="2" key="1">
    <citation type="journal article" date="2019" name="Int. J. Syst. Evol. Microbiol.">
        <title>The Global Catalogue of Microorganisms (GCM) 10K type strain sequencing project: providing services to taxonomists for standard genome sequencing and annotation.</title>
        <authorList>
            <consortium name="The Broad Institute Genomics Platform"/>
            <consortium name="The Broad Institute Genome Sequencing Center for Infectious Disease"/>
            <person name="Wu L."/>
            <person name="Ma J."/>
        </authorList>
    </citation>
    <scope>NUCLEOTIDE SEQUENCE [LARGE SCALE GENOMIC DNA]</scope>
    <source>
        <strain evidence="2">JCM 17705</strain>
    </source>
</reference>
<keyword evidence="2" id="KW-1185">Reference proteome</keyword>
<name>A0ABP8H6D5_9SPHI</name>
<accession>A0ABP8H6D5</accession>
<dbReference type="Proteomes" id="UP001500582">
    <property type="component" value="Unassembled WGS sequence"/>
</dbReference>
<sequence>MSLNLKKGETYSTISKANTVINQMINDQPLDISMTITGKMSYKVIGIRDSLYDMTAQYDSLGFTMKMPNGELSSSSEKIDSSNIFGLLMSKLKNKPFKLTMSKTGKISQVDGVEKMIDGLIAGMGSKLNDAQRAQMKSQMSNSFGTEAFRTSMEVYLTIFPGAKVAKDAKWVIDTKLKSTMVADVHTTYTLKDVTDQYYLIAGDATIKTDPKTPAATVNGFLIKYNMAGTNLTEIKADKKTGWITEAHVVQNIKGNNEIQDNPQIPGGMTIPMTMNTNMTITDK</sequence>